<dbReference type="Gene3D" id="3.30.300.20">
    <property type="match status" value="1"/>
</dbReference>
<evidence type="ECO:0000256" key="5">
    <source>
        <dbReference type="ARBA" id="ARBA00023274"/>
    </source>
</evidence>
<dbReference type="GO" id="GO:0003729">
    <property type="term" value="F:mRNA binding"/>
    <property type="evidence" value="ECO:0007669"/>
    <property type="project" value="UniProtKB-UniRule"/>
</dbReference>
<feature type="region of interest" description="Disordered" evidence="10">
    <location>
        <begin position="211"/>
        <end position="230"/>
    </location>
</feature>
<dbReference type="InterPro" id="IPR004087">
    <property type="entry name" value="KH_dom"/>
</dbReference>
<dbReference type="InterPro" id="IPR018280">
    <property type="entry name" value="Ribosomal_uS3_CS"/>
</dbReference>
<gene>
    <name evidence="8 12" type="primary">rpsC</name>
    <name evidence="12" type="ORF">FJY75_06730</name>
</gene>
<reference evidence="12" key="1">
    <citation type="submission" date="2019-03" db="EMBL/GenBank/DDBJ databases">
        <title>Lake Tanganyika Metagenome-Assembled Genomes (MAGs).</title>
        <authorList>
            <person name="Tran P."/>
        </authorList>
    </citation>
    <scope>NUCLEOTIDE SEQUENCE</scope>
    <source>
        <strain evidence="12">M_DeepCast_400m_m2_100</strain>
    </source>
</reference>
<evidence type="ECO:0000256" key="7">
    <source>
        <dbReference type="ARBA" id="ARBA00035257"/>
    </source>
</evidence>
<evidence type="ECO:0000259" key="11">
    <source>
        <dbReference type="PROSITE" id="PS50823"/>
    </source>
</evidence>
<evidence type="ECO:0000313" key="13">
    <source>
        <dbReference type="Proteomes" id="UP000748308"/>
    </source>
</evidence>
<dbReference type="PANTHER" id="PTHR11760">
    <property type="entry name" value="30S/40S RIBOSOMAL PROTEIN S3"/>
    <property type="match status" value="1"/>
</dbReference>
<evidence type="ECO:0000256" key="8">
    <source>
        <dbReference type="HAMAP-Rule" id="MF_01309"/>
    </source>
</evidence>
<dbReference type="InterPro" id="IPR036419">
    <property type="entry name" value="Ribosomal_S3_C_sf"/>
</dbReference>
<dbReference type="Pfam" id="PF07650">
    <property type="entry name" value="KH_2"/>
    <property type="match status" value="1"/>
</dbReference>
<dbReference type="InterPro" id="IPR015946">
    <property type="entry name" value="KH_dom-like_a/b"/>
</dbReference>
<comment type="caution">
    <text evidence="12">The sequence shown here is derived from an EMBL/GenBank/DDBJ whole genome shotgun (WGS) entry which is preliminary data.</text>
</comment>
<protein>
    <recommendedName>
        <fullName evidence="7 8">Small ribosomal subunit protein uS3</fullName>
    </recommendedName>
</protein>
<dbReference type="SMART" id="SM00322">
    <property type="entry name" value="KH"/>
    <property type="match status" value="1"/>
</dbReference>
<dbReference type="GO" id="GO:0003735">
    <property type="term" value="F:structural constituent of ribosome"/>
    <property type="evidence" value="ECO:0007669"/>
    <property type="project" value="InterPro"/>
</dbReference>
<dbReference type="FunFam" id="3.30.300.20:FF:000001">
    <property type="entry name" value="30S ribosomal protein S3"/>
    <property type="match status" value="1"/>
</dbReference>
<dbReference type="GO" id="GO:0022627">
    <property type="term" value="C:cytosolic small ribosomal subunit"/>
    <property type="evidence" value="ECO:0007669"/>
    <property type="project" value="TreeGrafter"/>
</dbReference>
<dbReference type="Gene3D" id="3.30.1140.32">
    <property type="entry name" value="Ribosomal protein S3, C-terminal domain"/>
    <property type="match status" value="1"/>
</dbReference>
<name>A0A937XCR0_UNCEI</name>
<dbReference type="PANTHER" id="PTHR11760:SF19">
    <property type="entry name" value="SMALL RIBOSOMAL SUBUNIT PROTEIN US3C"/>
    <property type="match status" value="1"/>
</dbReference>
<keyword evidence="5 8" id="KW-0687">Ribonucleoprotein</keyword>
<dbReference type="CDD" id="cd02412">
    <property type="entry name" value="KH-II_30S_S3"/>
    <property type="match status" value="1"/>
</dbReference>
<dbReference type="Proteomes" id="UP000748308">
    <property type="component" value="Unassembled WGS sequence"/>
</dbReference>
<evidence type="ECO:0000256" key="4">
    <source>
        <dbReference type="ARBA" id="ARBA00022980"/>
    </source>
</evidence>
<dbReference type="GO" id="GO:0019843">
    <property type="term" value="F:rRNA binding"/>
    <property type="evidence" value="ECO:0007669"/>
    <property type="project" value="UniProtKB-UniRule"/>
</dbReference>
<accession>A0A937XCR0</accession>
<keyword evidence="2 8" id="KW-0699">rRNA-binding</keyword>
<evidence type="ECO:0000256" key="3">
    <source>
        <dbReference type="ARBA" id="ARBA00022884"/>
    </source>
</evidence>
<dbReference type="PROSITE" id="PS00548">
    <property type="entry name" value="RIBOSOMAL_S3"/>
    <property type="match status" value="1"/>
</dbReference>
<evidence type="ECO:0000313" key="12">
    <source>
        <dbReference type="EMBL" id="MBM3317533.1"/>
    </source>
</evidence>
<comment type="similarity">
    <text evidence="1 8 9">Belongs to the universal ribosomal protein uS3 family.</text>
</comment>
<dbReference type="Pfam" id="PF00189">
    <property type="entry name" value="Ribosomal_S3_C"/>
    <property type="match status" value="1"/>
</dbReference>
<evidence type="ECO:0000256" key="6">
    <source>
        <dbReference type="ARBA" id="ARBA00024998"/>
    </source>
</evidence>
<dbReference type="HAMAP" id="MF_01309_B">
    <property type="entry name" value="Ribosomal_uS3_B"/>
    <property type="match status" value="1"/>
</dbReference>
<evidence type="ECO:0000256" key="10">
    <source>
        <dbReference type="SAM" id="MobiDB-lite"/>
    </source>
</evidence>
<dbReference type="InterPro" id="IPR005704">
    <property type="entry name" value="Ribosomal_uS3_bac-typ"/>
</dbReference>
<dbReference type="AlphaFoldDB" id="A0A937XCR0"/>
<dbReference type="InterPro" id="IPR057258">
    <property type="entry name" value="Ribosomal_uS3"/>
</dbReference>
<dbReference type="InterPro" id="IPR001351">
    <property type="entry name" value="Ribosomal_uS3_C"/>
</dbReference>
<keyword evidence="4 8" id="KW-0689">Ribosomal protein</keyword>
<keyword evidence="3 8" id="KW-0694">RNA-binding</keyword>
<evidence type="ECO:0000256" key="2">
    <source>
        <dbReference type="ARBA" id="ARBA00022730"/>
    </source>
</evidence>
<dbReference type="SUPFAM" id="SSF54821">
    <property type="entry name" value="Ribosomal protein S3 C-terminal domain"/>
    <property type="match status" value="1"/>
</dbReference>
<comment type="subunit">
    <text evidence="8">Part of the 30S ribosomal subunit. Forms a tight complex with proteins S10 and S14.</text>
</comment>
<evidence type="ECO:0000256" key="1">
    <source>
        <dbReference type="ARBA" id="ARBA00010761"/>
    </source>
</evidence>
<sequence length="230" mass="25598">MGQKTNPIGLRLGITRTWDSRWYAGRTYADLVEEDLMIKKYVRTRLPNSGIALVVIQRSANRVDITLHTAKPGMVIGKGGAQVNQLRDELQRVTGKEVFLDIKSVDNPDRNAYLVAENIAKQLEMRVGFRRAMKRAISSSMRSGAEGIKVRCSGRLGGAEMSRSEEYREGRIPLHTLRADIDYAQAIAYTNYGTCGVKVWVFHGERIGRDSETGQPAGGFARRGAGARRQ</sequence>
<evidence type="ECO:0000256" key="9">
    <source>
        <dbReference type="RuleBase" id="RU003624"/>
    </source>
</evidence>
<dbReference type="SUPFAM" id="SSF54814">
    <property type="entry name" value="Prokaryotic type KH domain (KH-domain type II)"/>
    <property type="match status" value="1"/>
</dbReference>
<dbReference type="EMBL" id="VGIY01000139">
    <property type="protein sequence ID" value="MBM3317533.1"/>
    <property type="molecule type" value="Genomic_DNA"/>
</dbReference>
<dbReference type="PROSITE" id="PS50823">
    <property type="entry name" value="KH_TYPE_2"/>
    <property type="match status" value="1"/>
</dbReference>
<organism evidence="12 13">
    <name type="scientific">Eiseniibacteriota bacterium</name>
    <dbReference type="NCBI Taxonomy" id="2212470"/>
    <lineage>
        <taxon>Bacteria</taxon>
        <taxon>Candidatus Eiseniibacteriota</taxon>
    </lineage>
</organism>
<dbReference type="InterPro" id="IPR004044">
    <property type="entry name" value="KH_dom_type_2"/>
</dbReference>
<dbReference type="GO" id="GO:0006412">
    <property type="term" value="P:translation"/>
    <property type="evidence" value="ECO:0007669"/>
    <property type="project" value="UniProtKB-UniRule"/>
</dbReference>
<proteinExistence type="inferred from homology"/>
<dbReference type="NCBIfam" id="TIGR01009">
    <property type="entry name" value="rpsC_bact"/>
    <property type="match status" value="1"/>
</dbReference>
<feature type="domain" description="KH type-2" evidence="11">
    <location>
        <begin position="38"/>
        <end position="106"/>
    </location>
</feature>
<comment type="function">
    <text evidence="6 8">Binds the lower part of the 30S subunit head. Binds mRNA in the 70S ribosome, positioning it for translation.</text>
</comment>
<dbReference type="InterPro" id="IPR009019">
    <property type="entry name" value="KH_sf_prok-type"/>
</dbReference>